<dbReference type="EMBL" id="MKQP01000029">
    <property type="protein sequence ID" value="OMD29616.1"/>
    <property type="molecule type" value="Genomic_DNA"/>
</dbReference>
<comment type="caution">
    <text evidence="7">The sequence shown here is derived from an EMBL/GenBank/DDBJ whole genome shotgun (WGS) entry which is preliminary data.</text>
</comment>
<feature type="compositionally biased region" description="Low complexity" evidence="6">
    <location>
        <begin position="34"/>
        <end position="58"/>
    </location>
</feature>
<keyword evidence="5" id="KW-0472">Membrane</keyword>
<dbReference type="GO" id="GO:0015144">
    <property type="term" value="F:carbohydrate transmembrane transporter activity"/>
    <property type="evidence" value="ECO:0007669"/>
    <property type="project" value="InterPro"/>
</dbReference>
<evidence type="ECO:0000313" key="8">
    <source>
        <dbReference type="Proteomes" id="UP000187465"/>
    </source>
</evidence>
<keyword evidence="2 5" id="KW-0813">Transport</keyword>
<dbReference type="SUPFAM" id="SSF53850">
    <property type="entry name" value="Periplasmic binding protein-like II"/>
    <property type="match status" value="1"/>
</dbReference>
<dbReference type="CDD" id="cd13586">
    <property type="entry name" value="PBP2_Maltose_binding_like"/>
    <property type="match status" value="1"/>
</dbReference>
<keyword evidence="5" id="KW-0449">Lipoprotein</keyword>
<dbReference type="Proteomes" id="UP000187465">
    <property type="component" value="Unassembled WGS sequence"/>
</dbReference>
<dbReference type="InterPro" id="IPR006059">
    <property type="entry name" value="SBP"/>
</dbReference>
<proteinExistence type="inferred from homology"/>
<reference evidence="7 8" key="1">
    <citation type="submission" date="2016-10" db="EMBL/GenBank/DDBJ databases">
        <title>Paenibacillus species isolates.</title>
        <authorList>
            <person name="Beno S.M."/>
        </authorList>
    </citation>
    <scope>NUCLEOTIDE SEQUENCE [LARGE SCALE GENOMIC DNA]</scope>
    <source>
        <strain evidence="7 8">FSL H7-0604</strain>
    </source>
</reference>
<evidence type="ECO:0000256" key="5">
    <source>
        <dbReference type="RuleBase" id="RU365005"/>
    </source>
</evidence>
<gene>
    <name evidence="7" type="ORF">BJP51_22145</name>
</gene>
<dbReference type="GO" id="GO:0055052">
    <property type="term" value="C:ATP-binding cassette (ABC) transporter complex, substrate-binding subunit-containing"/>
    <property type="evidence" value="ECO:0007669"/>
    <property type="project" value="TreeGrafter"/>
</dbReference>
<keyword evidence="5" id="KW-1003">Cell membrane</keyword>
<evidence type="ECO:0000256" key="4">
    <source>
        <dbReference type="ARBA" id="ARBA00022729"/>
    </source>
</evidence>
<feature type="region of interest" description="Disordered" evidence="6">
    <location>
        <begin position="32"/>
        <end position="72"/>
    </location>
</feature>
<feature type="chain" id="PRO_5039747907" description="Maltodextrin-binding protein" evidence="5">
    <location>
        <begin position="29"/>
        <end position="448"/>
    </location>
</feature>
<dbReference type="Pfam" id="PF13416">
    <property type="entry name" value="SBP_bac_8"/>
    <property type="match status" value="1"/>
</dbReference>
<dbReference type="RefSeq" id="WP_076179349.1">
    <property type="nucleotide sequence ID" value="NZ_MKQL01000027.1"/>
</dbReference>
<dbReference type="AlphaFoldDB" id="A0A1R0X5E6"/>
<accession>A0A1R0X5E6</accession>
<dbReference type="PROSITE" id="PS51257">
    <property type="entry name" value="PROKAR_LIPOPROTEIN"/>
    <property type="match status" value="1"/>
</dbReference>
<keyword evidence="3 5" id="KW-0762">Sugar transport</keyword>
<dbReference type="GO" id="GO:0042956">
    <property type="term" value="P:maltodextrin transmembrane transport"/>
    <property type="evidence" value="ECO:0007669"/>
    <property type="project" value="TreeGrafter"/>
</dbReference>
<keyword evidence="4 5" id="KW-0732">Signal</keyword>
<dbReference type="PANTHER" id="PTHR30061:SF50">
    <property type="entry name" value="MALTOSE_MALTODEXTRIN-BINDING PERIPLASMIC PROTEIN"/>
    <property type="match status" value="1"/>
</dbReference>
<sequence length="448" mass="48930">MKKSKRSKMQAVTFSLVLCLLLTLTVTACGSGNGNSASKPNSSPNSAVNEPGGTTNETNTEEKTTDEEMKPEAGAKLMVWEAKEQLEYMKQVAADFEKEYGVPVTVEEMAGGDQGARLATDGPSKLAADVLTLPHDQIGQAVKAGLLLPNDVFEEETKSTMVATAVQASSYDGILYGYPKSVETYALFYNKDLIPDAPKTWDDVIAFADTYNNPKENKFAIMWEFVGYYSYPFIGSFGGYIYGDNNTNFKDIGLNNEGTIKGFTFLQSLKKILPLNAGDITYDVKTQLFQEGKLAMNIDGPWSIAAFKENVNLGVAPLPKGPDGQDSLSFSGVKSYYVNSYTEYPVAGRLFAHFASNKENQLKNFEMTGAIPASIEAGEAPEIKDDPIIGGFFEQFQNSVPMPSVSEIKSVWEPLKAAFVSLWNDSNLDVKQTLDKTVTTIQADLESK</sequence>
<dbReference type="Gene3D" id="3.40.190.10">
    <property type="entry name" value="Periplasmic binding protein-like II"/>
    <property type="match status" value="2"/>
</dbReference>
<feature type="compositionally biased region" description="Basic and acidic residues" evidence="6">
    <location>
        <begin position="60"/>
        <end position="72"/>
    </location>
</feature>
<dbReference type="PANTHER" id="PTHR30061">
    <property type="entry name" value="MALTOSE-BINDING PERIPLASMIC PROTEIN"/>
    <property type="match status" value="1"/>
</dbReference>
<evidence type="ECO:0000256" key="1">
    <source>
        <dbReference type="ARBA" id="ARBA00008520"/>
    </source>
</evidence>
<dbReference type="GO" id="GO:1901982">
    <property type="term" value="F:maltose binding"/>
    <property type="evidence" value="ECO:0007669"/>
    <property type="project" value="TreeGrafter"/>
</dbReference>
<dbReference type="InterPro" id="IPR006060">
    <property type="entry name" value="Maltose/Cyclodextrin-bd"/>
</dbReference>
<organism evidence="7 8">
    <name type="scientific">Paenibacillus odorifer</name>
    <dbReference type="NCBI Taxonomy" id="189426"/>
    <lineage>
        <taxon>Bacteria</taxon>
        <taxon>Bacillati</taxon>
        <taxon>Bacillota</taxon>
        <taxon>Bacilli</taxon>
        <taxon>Bacillales</taxon>
        <taxon>Paenibacillaceae</taxon>
        <taxon>Paenibacillus</taxon>
    </lineage>
</organism>
<name>A0A1R0X5E6_9BACL</name>
<feature type="signal peptide" evidence="5">
    <location>
        <begin position="1"/>
        <end position="28"/>
    </location>
</feature>
<comment type="similarity">
    <text evidence="1 5">Belongs to the bacterial solute-binding protein 1 family.</text>
</comment>
<evidence type="ECO:0000256" key="3">
    <source>
        <dbReference type="ARBA" id="ARBA00022597"/>
    </source>
</evidence>
<evidence type="ECO:0000313" key="7">
    <source>
        <dbReference type="EMBL" id="OMD29616.1"/>
    </source>
</evidence>
<evidence type="ECO:0000256" key="2">
    <source>
        <dbReference type="ARBA" id="ARBA00022448"/>
    </source>
</evidence>
<dbReference type="GO" id="GO:0015768">
    <property type="term" value="P:maltose transport"/>
    <property type="evidence" value="ECO:0007669"/>
    <property type="project" value="TreeGrafter"/>
</dbReference>
<protein>
    <recommendedName>
        <fullName evidence="5">Maltodextrin-binding protein</fullName>
    </recommendedName>
</protein>
<dbReference type="PRINTS" id="PR00181">
    <property type="entry name" value="MALTOSEBP"/>
</dbReference>
<comment type="subcellular location">
    <subcellularLocation>
        <location evidence="5">Cell membrane</location>
        <topology evidence="5">Lipid-anchor</topology>
    </subcellularLocation>
</comment>
<evidence type="ECO:0000256" key="6">
    <source>
        <dbReference type="SAM" id="MobiDB-lite"/>
    </source>
</evidence>